<keyword evidence="2" id="KW-0418">Kinase</keyword>
<evidence type="ECO:0000313" key="2">
    <source>
        <dbReference type="EMBL" id="OYN88627.1"/>
    </source>
</evidence>
<dbReference type="PANTHER" id="PTHR30492:SF0">
    <property type="entry name" value="METHYLGLYOXAL SYNTHASE"/>
    <property type="match status" value="1"/>
</dbReference>
<evidence type="ECO:0000313" key="3">
    <source>
        <dbReference type="Proteomes" id="UP000216300"/>
    </source>
</evidence>
<dbReference type="AlphaFoldDB" id="A0A255EAM8"/>
<dbReference type="InterPro" id="IPR016064">
    <property type="entry name" value="NAD/diacylglycerol_kinase_sf"/>
</dbReference>
<dbReference type="InterPro" id="IPR001206">
    <property type="entry name" value="Diacylglycerol_kinase_cat_dom"/>
</dbReference>
<proteinExistence type="predicted"/>
<dbReference type="GO" id="GO:0005829">
    <property type="term" value="C:cytosol"/>
    <property type="evidence" value="ECO:0007669"/>
    <property type="project" value="TreeGrafter"/>
</dbReference>
<dbReference type="GO" id="GO:0019242">
    <property type="term" value="P:methylglyoxal biosynthetic process"/>
    <property type="evidence" value="ECO:0007669"/>
    <property type="project" value="InterPro"/>
</dbReference>
<gene>
    <name evidence="2" type="ORF">CGZ91_13555</name>
</gene>
<dbReference type="Proteomes" id="UP000216300">
    <property type="component" value="Unassembled WGS sequence"/>
</dbReference>
<keyword evidence="3" id="KW-1185">Reference proteome</keyword>
<reference evidence="2 3" key="1">
    <citation type="submission" date="2017-07" db="EMBL/GenBank/DDBJ databases">
        <title>Draft whole genome sequences of clinical Proprionibacteriaceae strains.</title>
        <authorList>
            <person name="Bernier A.-M."/>
            <person name="Bernard K."/>
            <person name="Domingo M.-C."/>
        </authorList>
    </citation>
    <scope>NUCLEOTIDE SEQUENCE [LARGE SCALE GENOMIC DNA]</scope>
    <source>
        <strain evidence="2 3">NML 150081</strain>
    </source>
</reference>
<sequence>MAATLTVATAATSDHLLQQQALPSFHRLTTDPSLACLDVEPTESRPAMSVRHDAPVDRAVPVDRVAVVHNPTKVDLDALQKAVSDAAGDTPVEWLETDPDDNGLAAAERALSNGADLLLAAGGDGTIRAAAQAVSETDASFAIIPAGTGNLLARNLGVPLQQAAAVQTAFTGTDQVVDLGRVTLVDPHGEERTETFMVAVGIGIDAQMVDRTDDDAKAKAGWLAYIQGIVSAFIGTDHVAVRLRMDGGSWHTNHAHTVMVGNCGLLPGNVVLLPDAEIDDGLLDVVTLRPRGAGGWFQIASKVIFENGVLRRTEIGRKITARTSDTHALRYLQGEVVEIQFREPQLAEIDGDLVGEVRGFRCEVKASALRVRVPA</sequence>
<dbReference type="InterPro" id="IPR004363">
    <property type="entry name" value="Methylgl_synth"/>
</dbReference>
<dbReference type="PANTHER" id="PTHR30492">
    <property type="entry name" value="METHYLGLYOXAL SYNTHASE"/>
    <property type="match status" value="1"/>
</dbReference>
<dbReference type="GO" id="GO:0008929">
    <property type="term" value="F:methylglyoxal synthase activity"/>
    <property type="evidence" value="ECO:0007669"/>
    <property type="project" value="InterPro"/>
</dbReference>
<dbReference type="Gene3D" id="3.40.50.10330">
    <property type="entry name" value="Probable inorganic polyphosphate/atp-NAD kinase, domain 1"/>
    <property type="match status" value="1"/>
</dbReference>
<keyword evidence="2" id="KW-0808">Transferase</keyword>
<evidence type="ECO:0000259" key="1">
    <source>
        <dbReference type="PROSITE" id="PS50146"/>
    </source>
</evidence>
<dbReference type="SMART" id="SM00046">
    <property type="entry name" value="DAGKc"/>
    <property type="match status" value="1"/>
</dbReference>
<dbReference type="OrthoDB" id="3171056at2"/>
<dbReference type="SUPFAM" id="SSF111331">
    <property type="entry name" value="NAD kinase/diacylglycerol kinase-like"/>
    <property type="match status" value="1"/>
</dbReference>
<dbReference type="Pfam" id="PF00781">
    <property type="entry name" value="DAGK_cat"/>
    <property type="match status" value="1"/>
</dbReference>
<name>A0A255EAM8_9ACTN</name>
<comment type="caution">
    <text evidence="2">The sequence shown here is derived from an EMBL/GenBank/DDBJ whole genome shotgun (WGS) entry which is preliminary data.</text>
</comment>
<organism evidence="2 3">
    <name type="scientific">Parenemella sanctibonifatiensis</name>
    <dbReference type="NCBI Taxonomy" id="2016505"/>
    <lineage>
        <taxon>Bacteria</taxon>
        <taxon>Bacillati</taxon>
        <taxon>Actinomycetota</taxon>
        <taxon>Actinomycetes</taxon>
        <taxon>Propionibacteriales</taxon>
        <taxon>Propionibacteriaceae</taxon>
        <taxon>Parenemella</taxon>
    </lineage>
</organism>
<feature type="domain" description="DAGKc" evidence="1">
    <location>
        <begin position="60"/>
        <end position="187"/>
    </location>
</feature>
<dbReference type="EMBL" id="NMVJ01000011">
    <property type="protein sequence ID" value="OYN88627.1"/>
    <property type="molecule type" value="Genomic_DNA"/>
</dbReference>
<accession>A0A255EAM8</accession>
<dbReference type="Pfam" id="PF19279">
    <property type="entry name" value="YegS_C"/>
    <property type="match status" value="1"/>
</dbReference>
<dbReference type="PROSITE" id="PS50146">
    <property type="entry name" value="DAGK"/>
    <property type="match status" value="1"/>
</dbReference>
<dbReference type="InterPro" id="IPR045540">
    <property type="entry name" value="YegS/DAGK_C"/>
</dbReference>
<dbReference type="GO" id="GO:0016301">
    <property type="term" value="F:kinase activity"/>
    <property type="evidence" value="ECO:0007669"/>
    <property type="project" value="UniProtKB-KW"/>
</dbReference>
<protein>
    <submittedName>
        <fullName evidence="2">Diacylglycerol kinase</fullName>
    </submittedName>
</protein>
<dbReference type="Gene3D" id="2.60.200.40">
    <property type="match status" value="1"/>
</dbReference>
<dbReference type="InterPro" id="IPR017438">
    <property type="entry name" value="ATP-NAD_kinase_N"/>
</dbReference>